<keyword evidence="3" id="KW-1185">Reference proteome</keyword>
<sequence length="358" mass="41404">MNMDVIVSGPNHHGYVKSISNGFRRCGANIILHQWPEIYSKNLTKYLSYLKSKISGFDSLGERHEYQLQQHRFEVGKYNEELLNLIEESLPDILLIIRGDLVQPSTVQKIQEETDTVIVTWIYDDLSHCPNATEIGALSDLFYLFDATDVEYLNSRGISCKFLPMAFDDENYSAKDYSKRDTDIVFVGKLYKNRIKILNKVINSFPNKNVEIWGSNWNWSNPKSVVEFKIKRRKIDKSLNNYNIGQKRVSELYNSSSICLNIHRPDASKAVNPRTFEILGAGGFQLVDQNSQITNLFENNKDLVCYYSSDDLIEKIRYYLKNPNERHSIAQQGHITARRDHTFKSRAKEILDDVLELA</sequence>
<dbReference type="Pfam" id="PF13524">
    <property type="entry name" value="Glyco_trans_1_2"/>
    <property type="match status" value="1"/>
</dbReference>
<dbReference type="Proteomes" id="UP000443423">
    <property type="component" value="Unassembled WGS sequence"/>
</dbReference>
<dbReference type="InterPro" id="IPR055259">
    <property type="entry name" value="YkvP/CgeB_Glyco_trans-like"/>
</dbReference>
<evidence type="ECO:0000259" key="1">
    <source>
        <dbReference type="Pfam" id="PF13524"/>
    </source>
</evidence>
<dbReference type="GO" id="GO:0016740">
    <property type="term" value="F:transferase activity"/>
    <property type="evidence" value="ECO:0007669"/>
    <property type="project" value="UniProtKB-KW"/>
</dbReference>
<evidence type="ECO:0000313" key="3">
    <source>
        <dbReference type="Proteomes" id="UP000443423"/>
    </source>
</evidence>
<dbReference type="AlphaFoldDB" id="A0A6A8G7N7"/>
<evidence type="ECO:0000313" key="2">
    <source>
        <dbReference type="EMBL" id="MRW97300.1"/>
    </source>
</evidence>
<reference evidence="2 3" key="1">
    <citation type="submission" date="2019-11" db="EMBL/GenBank/DDBJ databases">
        <title>Whole genome sequence of Haloferax sp. MBLA0078.</title>
        <authorList>
            <person name="Seo M.-J."/>
            <person name="Cho E.-S."/>
        </authorList>
    </citation>
    <scope>NUCLEOTIDE SEQUENCE [LARGE SCALE GENOMIC DNA]</scope>
    <source>
        <strain evidence="2 3">MBLA0078</strain>
    </source>
</reference>
<dbReference type="Gene3D" id="3.40.50.2000">
    <property type="entry name" value="Glycogen Phosphorylase B"/>
    <property type="match status" value="1"/>
</dbReference>
<feature type="domain" description="Spore protein YkvP/CgeB glycosyl transferase-like" evidence="1">
    <location>
        <begin position="198"/>
        <end position="352"/>
    </location>
</feature>
<proteinExistence type="predicted"/>
<organism evidence="2 3">
    <name type="scientific">Haloferax marinum</name>
    <dbReference type="NCBI Taxonomy" id="2666143"/>
    <lineage>
        <taxon>Archaea</taxon>
        <taxon>Methanobacteriati</taxon>
        <taxon>Methanobacteriota</taxon>
        <taxon>Stenosarchaea group</taxon>
        <taxon>Halobacteria</taxon>
        <taxon>Halobacteriales</taxon>
        <taxon>Haloferacaceae</taxon>
        <taxon>Haloferax</taxon>
    </lineage>
</organism>
<dbReference type="EMBL" id="WKJQ01000001">
    <property type="protein sequence ID" value="MRW97300.1"/>
    <property type="molecule type" value="Genomic_DNA"/>
</dbReference>
<accession>A0A6A8G7N7</accession>
<name>A0A6A8G7N7_9EURY</name>
<comment type="caution">
    <text evidence="2">The sequence shown here is derived from an EMBL/GenBank/DDBJ whole genome shotgun (WGS) entry which is preliminary data.</text>
</comment>
<gene>
    <name evidence="2" type="ORF">GJR99_12050</name>
</gene>
<keyword evidence="2" id="KW-0808">Transferase</keyword>
<protein>
    <submittedName>
        <fullName evidence="2">Glycosyltransferase</fullName>
    </submittedName>
</protein>